<accession>A0A2K8NRM2</accession>
<feature type="signal peptide" evidence="2">
    <location>
        <begin position="1"/>
        <end position="20"/>
    </location>
</feature>
<dbReference type="InterPro" id="IPR054816">
    <property type="entry name" value="Lipoprotein_mollicutes-type_CS"/>
</dbReference>
<dbReference type="NCBIfam" id="NF038029">
    <property type="entry name" value="LP_plasma"/>
    <property type="match status" value="1"/>
</dbReference>
<keyword evidence="4" id="KW-1185">Reference proteome</keyword>
<evidence type="ECO:0000313" key="3">
    <source>
        <dbReference type="EMBL" id="ATZ16495.1"/>
    </source>
</evidence>
<feature type="region of interest" description="Disordered" evidence="1">
    <location>
        <begin position="422"/>
        <end position="444"/>
    </location>
</feature>
<feature type="compositionally biased region" description="Basic and acidic residues" evidence="1">
    <location>
        <begin position="427"/>
        <end position="444"/>
    </location>
</feature>
<name>A0A2K8NRM2_9MOLU</name>
<keyword evidence="2" id="KW-0732">Signal</keyword>
<dbReference type="OrthoDB" id="392083at2"/>
<dbReference type="RefSeq" id="WP_100609507.1">
    <property type="nucleotide sequence ID" value="NZ_CP024962.1"/>
</dbReference>
<feature type="chain" id="PRO_5043848227" evidence="2">
    <location>
        <begin position="21"/>
        <end position="444"/>
    </location>
</feature>
<evidence type="ECO:0000256" key="2">
    <source>
        <dbReference type="SAM" id="SignalP"/>
    </source>
</evidence>
<dbReference type="EMBL" id="CP024962">
    <property type="protein sequence ID" value="ATZ16495.1"/>
    <property type="molecule type" value="Genomic_DNA"/>
</dbReference>
<dbReference type="AlphaFoldDB" id="A0A2K8NRM2"/>
<dbReference type="Proteomes" id="UP000232222">
    <property type="component" value="Chromosome"/>
</dbReference>
<organism evidence="3 4">
    <name type="scientific">Entomoplasma freundtii</name>
    <dbReference type="NCBI Taxonomy" id="74700"/>
    <lineage>
        <taxon>Bacteria</taxon>
        <taxon>Bacillati</taxon>
        <taxon>Mycoplasmatota</taxon>
        <taxon>Mollicutes</taxon>
        <taxon>Entomoplasmatales</taxon>
        <taxon>Entomoplasmataceae</taxon>
        <taxon>Entomoplasma</taxon>
    </lineage>
</organism>
<evidence type="ECO:0000313" key="4">
    <source>
        <dbReference type="Proteomes" id="UP000232222"/>
    </source>
</evidence>
<evidence type="ECO:0000256" key="1">
    <source>
        <dbReference type="SAM" id="MobiDB-lite"/>
    </source>
</evidence>
<dbReference type="KEGG" id="efr:EFREU_v1c04690"/>
<reference evidence="3 4" key="1">
    <citation type="submission" date="2017-11" db="EMBL/GenBank/DDBJ databases">
        <title>Genome sequence of Entomoplasma freundtii BARC 318 (ATCC 51999).</title>
        <authorList>
            <person name="Lo W.-S."/>
            <person name="Gasparich G.E."/>
            <person name="Kuo C.-H."/>
        </authorList>
    </citation>
    <scope>NUCLEOTIDE SEQUENCE [LARGE SCALE GENOMIC DNA]</scope>
    <source>
        <strain evidence="3 4">BARC 318</strain>
    </source>
</reference>
<gene>
    <name evidence="3" type="ORF">EFREU_v1c04690</name>
</gene>
<sequence>MKKILTVLGSLVLTTTSATLVVSCGSKNTEFNQLMKVVNNTKGTYDNNNFPNQKSSASVIYLGAKDNAASQSFEAALKQAFSADSLDQAEKKLSQPGSVTQTSTYERSIRLDQPSATNSLVTFIPDTVDNDLQTSTFVKVQFVDQPGLSELFFDATFQGLAEGTYVFSQTDSDFLNNHFSGDFPANLKVKLQGFTTSLLTNDGLVSSWQNALVNGWFNESNADRGIRQVTVDTSGKNAGRITEIKAELPFYGIKGTDSGILSNAYTYAKPQLTFKAFTVDKVSDYWNNEVFKQLLNDYIRPDLIQQAAANSNSSESFPEPDKTRGDKEIFKQRVKNADAILGKIKEQKGPTFLIIKNGHLIAMQNGWNTYKTFNGEIQGSPTIENNGMPDLMSWVGSLAKIFSESTNSRFQDNNQFITTSFATTNWDPEKDGKSNWDPEKGLPK</sequence>
<dbReference type="PROSITE" id="PS51257">
    <property type="entry name" value="PROKAR_LIPOPROTEIN"/>
    <property type="match status" value="1"/>
</dbReference>
<proteinExistence type="predicted"/>
<protein>
    <submittedName>
        <fullName evidence="3">Uncharacterized protein</fullName>
    </submittedName>
</protein>